<sequence>MTINHGGDLCEDYFIAYISLIMNSRGTTLEEAKAFTFQRLFQNDEGTLGDRSHKSFMRAYERMAQGAVGA</sequence>
<accession>A0A0M0G6I1</accession>
<dbReference type="EMBL" id="LGUE01000004">
    <property type="protein sequence ID" value="KON85021.1"/>
    <property type="molecule type" value="Genomic_DNA"/>
</dbReference>
<keyword evidence="2" id="KW-1185">Reference proteome</keyword>
<name>A0A0M0G6I1_9BACI</name>
<reference evidence="2" key="1">
    <citation type="submission" date="2015-07" db="EMBL/GenBank/DDBJ databases">
        <title>Fjat-14235 jcm11544.</title>
        <authorList>
            <person name="Liu B."/>
            <person name="Wang J."/>
            <person name="Zhu Y."/>
            <person name="Liu G."/>
            <person name="Chen Q."/>
            <person name="Chen Z."/>
            <person name="Lan J."/>
            <person name="Che J."/>
            <person name="Ge C."/>
            <person name="Shi H."/>
            <person name="Pan Z."/>
            <person name="Liu X."/>
        </authorList>
    </citation>
    <scope>NUCLEOTIDE SEQUENCE [LARGE SCALE GENOMIC DNA]</scope>
    <source>
        <strain evidence="2">JCM 11544</strain>
    </source>
</reference>
<dbReference type="PATRIC" id="fig|189381.12.peg.2780"/>
<comment type="caution">
    <text evidence="1">The sequence shown here is derived from an EMBL/GenBank/DDBJ whole genome shotgun (WGS) entry which is preliminary data.</text>
</comment>
<gene>
    <name evidence="1" type="ORF">AF331_13595</name>
</gene>
<organism evidence="1 2">
    <name type="scientific">Rossellomorea marisflavi</name>
    <dbReference type="NCBI Taxonomy" id="189381"/>
    <lineage>
        <taxon>Bacteria</taxon>
        <taxon>Bacillati</taxon>
        <taxon>Bacillota</taxon>
        <taxon>Bacilli</taxon>
        <taxon>Bacillales</taxon>
        <taxon>Bacillaceae</taxon>
        <taxon>Rossellomorea</taxon>
    </lineage>
</organism>
<proteinExistence type="predicted"/>
<dbReference type="Proteomes" id="UP000037405">
    <property type="component" value="Unassembled WGS sequence"/>
</dbReference>
<dbReference type="AlphaFoldDB" id="A0A0M0G6I1"/>
<protein>
    <submittedName>
        <fullName evidence="1">Uncharacterized protein</fullName>
    </submittedName>
</protein>
<evidence type="ECO:0000313" key="1">
    <source>
        <dbReference type="EMBL" id="KON85021.1"/>
    </source>
</evidence>
<dbReference type="RefSeq" id="WP_053428624.1">
    <property type="nucleotide sequence ID" value="NZ_LGUE01000004.1"/>
</dbReference>
<evidence type="ECO:0000313" key="2">
    <source>
        <dbReference type="Proteomes" id="UP000037405"/>
    </source>
</evidence>
<dbReference type="OrthoDB" id="2737810at2"/>